<comment type="caution">
    <text evidence="1">The sequence shown here is derived from an EMBL/GenBank/DDBJ whole genome shotgun (WGS) entry which is preliminary data.</text>
</comment>
<dbReference type="STRING" id="226910.UCMB321_4977"/>
<evidence type="ECO:0000313" key="1">
    <source>
        <dbReference type="EMBL" id="KIH81181.1"/>
    </source>
</evidence>
<dbReference type="Proteomes" id="UP000031535">
    <property type="component" value="Unassembled WGS sequence"/>
</dbReference>
<accession>A0A0C2HVK0</accession>
<gene>
    <name evidence="1" type="ORF">UCMB321_4977</name>
</gene>
<name>A0A0C2HVK0_9PSED</name>
<dbReference type="EMBL" id="JXDG01000064">
    <property type="protein sequence ID" value="KIH81181.1"/>
    <property type="molecule type" value="Genomic_DNA"/>
</dbReference>
<reference evidence="1 2" key="1">
    <citation type="submission" date="2015-01" db="EMBL/GenBank/DDBJ databases">
        <title>Complete genome of Pseudomonas batumici UCM B-321 producer of the batumin antibiotic with strong antistaphilococcal and potential anticancer activity.</title>
        <authorList>
            <person name="Klochko V.V."/>
            <person name="Zelena L.B."/>
            <person name="Elena K.A."/>
            <person name="Reva O.N."/>
        </authorList>
    </citation>
    <scope>NUCLEOTIDE SEQUENCE [LARGE SCALE GENOMIC DNA]</scope>
    <source>
        <strain evidence="1 2">UCM B-321</strain>
    </source>
</reference>
<proteinExistence type="predicted"/>
<dbReference type="PATRIC" id="fig|226910.6.peg.4966"/>
<keyword evidence="2" id="KW-1185">Reference proteome</keyword>
<sequence length="45" mass="5081">MRAWSAPFPRVPIGRKSRICTKTALPDRRTASFRTDPAVCEIAYS</sequence>
<evidence type="ECO:0000313" key="2">
    <source>
        <dbReference type="Proteomes" id="UP000031535"/>
    </source>
</evidence>
<dbReference type="AlphaFoldDB" id="A0A0C2HVK0"/>
<protein>
    <submittedName>
        <fullName evidence="1">Uncharacterized protein</fullName>
    </submittedName>
</protein>
<organism evidence="1 2">
    <name type="scientific">Pseudomonas batumici</name>
    <dbReference type="NCBI Taxonomy" id="226910"/>
    <lineage>
        <taxon>Bacteria</taxon>
        <taxon>Pseudomonadati</taxon>
        <taxon>Pseudomonadota</taxon>
        <taxon>Gammaproteobacteria</taxon>
        <taxon>Pseudomonadales</taxon>
        <taxon>Pseudomonadaceae</taxon>
        <taxon>Pseudomonas</taxon>
    </lineage>
</organism>